<name>A0AAV4VTB8_CAEEX</name>
<reference evidence="2 3" key="1">
    <citation type="submission" date="2021-06" db="EMBL/GenBank/DDBJ databases">
        <title>Caerostris extrusa draft genome.</title>
        <authorList>
            <person name="Kono N."/>
            <person name="Arakawa K."/>
        </authorList>
    </citation>
    <scope>NUCLEOTIDE SEQUENCE [LARGE SCALE GENOMIC DNA]</scope>
</reference>
<dbReference type="AlphaFoldDB" id="A0AAV4VTB8"/>
<comment type="caution">
    <text evidence="2">The sequence shown here is derived from an EMBL/GenBank/DDBJ whole genome shotgun (WGS) entry which is preliminary data.</text>
</comment>
<dbReference type="EMBL" id="BPLR01015052">
    <property type="protein sequence ID" value="GIY73258.1"/>
    <property type="molecule type" value="Genomic_DNA"/>
</dbReference>
<keyword evidence="3" id="KW-1185">Reference proteome</keyword>
<evidence type="ECO:0000313" key="2">
    <source>
        <dbReference type="EMBL" id="GIY73258.1"/>
    </source>
</evidence>
<organism evidence="2 3">
    <name type="scientific">Caerostris extrusa</name>
    <name type="common">Bark spider</name>
    <name type="synonym">Caerostris bankana</name>
    <dbReference type="NCBI Taxonomy" id="172846"/>
    <lineage>
        <taxon>Eukaryota</taxon>
        <taxon>Metazoa</taxon>
        <taxon>Ecdysozoa</taxon>
        <taxon>Arthropoda</taxon>
        <taxon>Chelicerata</taxon>
        <taxon>Arachnida</taxon>
        <taxon>Araneae</taxon>
        <taxon>Araneomorphae</taxon>
        <taxon>Entelegynae</taxon>
        <taxon>Araneoidea</taxon>
        <taxon>Araneidae</taxon>
        <taxon>Caerostris</taxon>
    </lineage>
</organism>
<evidence type="ECO:0000313" key="3">
    <source>
        <dbReference type="Proteomes" id="UP001054945"/>
    </source>
</evidence>
<proteinExistence type="predicted"/>
<sequence length="143" mass="15592">MSSNEHRINTTLPDRLVSIEGPQRSHSVHPPPSGSGRTECDFPSSPILSRLLSAIRNDAWRWKPTDCFFNASTGCEVERVGNDGVTAGIPTHPSSCAIFPAPVQTGEQASSSCGGSLFSQRAHHFRGMRTDMQVHVVHSLREQ</sequence>
<evidence type="ECO:0000256" key="1">
    <source>
        <dbReference type="SAM" id="MobiDB-lite"/>
    </source>
</evidence>
<accession>A0AAV4VTB8</accession>
<feature type="region of interest" description="Disordered" evidence="1">
    <location>
        <begin position="1"/>
        <end position="42"/>
    </location>
</feature>
<protein>
    <submittedName>
        <fullName evidence="2">Uncharacterized protein</fullName>
    </submittedName>
</protein>
<gene>
    <name evidence="2" type="ORF">CEXT_5001</name>
</gene>
<dbReference type="Proteomes" id="UP001054945">
    <property type="component" value="Unassembled WGS sequence"/>
</dbReference>